<name>A0A2W7MKH5_9BACI</name>
<evidence type="ECO:0000256" key="3">
    <source>
        <dbReference type="PROSITE-ProRule" id="PRU01248"/>
    </source>
</evidence>
<evidence type="ECO:0000259" key="4">
    <source>
        <dbReference type="PROSITE" id="PS51900"/>
    </source>
</evidence>
<dbReference type="Proteomes" id="UP000248646">
    <property type="component" value="Unassembled WGS sequence"/>
</dbReference>
<dbReference type="RefSeq" id="WP_111438149.1">
    <property type="nucleotide sequence ID" value="NZ_QKZI01000001.1"/>
</dbReference>
<dbReference type="GO" id="GO:0015074">
    <property type="term" value="P:DNA integration"/>
    <property type="evidence" value="ECO:0007669"/>
    <property type="project" value="InterPro"/>
</dbReference>
<reference evidence="5 6" key="1">
    <citation type="submission" date="2018-06" db="EMBL/GenBank/DDBJ databases">
        <title>Genomic Encyclopedia of Type Strains, Phase IV (KMG-IV): sequencing the most valuable type-strain genomes for metagenomic binning, comparative biology and taxonomic classification.</title>
        <authorList>
            <person name="Goeker M."/>
        </authorList>
    </citation>
    <scope>NUCLEOTIDE SEQUENCE [LARGE SCALE GENOMIC DNA]</scope>
    <source>
        <strain evidence="5 6">DSM 5</strain>
    </source>
</reference>
<dbReference type="InterPro" id="IPR013762">
    <property type="entry name" value="Integrase-like_cat_sf"/>
</dbReference>
<evidence type="ECO:0000313" key="5">
    <source>
        <dbReference type="EMBL" id="PZX07505.1"/>
    </source>
</evidence>
<keyword evidence="6" id="KW-1185">Reference proteome</keyword>
<dbReference type="GO" id="GO:0006310">
    <property type="term" value="P:DNA recombination"/>
    <property type="evidence" value="ECO:0007669"/>
    <property type="project" value="UniProtKB-KW"/>
</dbReference>
<feature type="domain" description="Core-binding (CB)" evidence="4">
    <location>
        <begin position="1"/>
        <end position="83"/>
    </location>
</feature>
<dbReference type="InterPro" id="IPR011010">
    <property type="entry name" value="DNA_brk_join_enz"/>
</dbReference>
<dbReference type="InterPro" id="IPR010998">
    <property type="entry name" value="Integrase_recombinase_N"/>
</dbReference>
<dbReference type="GO" id="GO:0003677">
    <property type="term" value="F:DNA binding"/>
    <property type="evidence" value="ECO:0007669"/>
    <property type="project" value="UniProtKB-UniRule"/>
</dbReference>
<sequence>MPYGYENHRLKNYISPNSIVNEVSLIRSFLKFVEDYYDKSVAPHEIRPIDVRNFLDNERRKPIKDSTVNRKLIYIRVWFNYMWEIEKIPVDFMDKFKYEGLDITPRSRVITLNYAELLEKKNDVFLNPTVLLTAKLLFLFDMRGMRRRDTLQVTIKDIIDTGDEYTVHVETKDGSANYKVTDPGEISVLLQGIERAIFRNTKYLFAVKKKETGEYVQETLSSTTITNNAITKAIGYPVYSEILRYSYVHYLHIEKKLKLEEIEELLGATRERAASILKEALVRVKILDYKMQRTS</sequence>
<organism evidence="5 6">
    <name type="scientific">Psychrobacillus insolitus</name>
    <dbReference type="NCBI Taxonomy" id="1461"/>
    <lineage>
        <taxon>Bacteria</taxon>
        <taxon>Bacillati</taxon>
        <taxon>Bacillota</taxon>
        <taxon>Bacilli</taxon>
        <taxon>Bacillales</taxon>
        <taxon>Bacillaceae</taxon>
        <taxon>Psychrobacillus</taxon>
    </lineage>
</organism>
<evidence type="ECO:0000313" key="6">
    <source>
        <dbReference type="Proteomes" id="UP000248646"/>
    </source>
</evidence>
<dbReference type="Pfam" id="PF02899">
    <property type="entry name" value="Phage_int_SAM_1"/>
    <property type="match status" value="1"/>
</dbReference>
<dbReference type="InterPro" id="IPR004107">
    <property type="entry name" value="Integrase_SAM-like_N"/>
</dbReference>
<keyword evidence="2" id="KW-0233">DNA recombination</keyword>
<accession>A0A2W7MKH5</accession>
<keyword evidence="1 3" id="KW-0238">DNA-binding</keyword>
<dbReference type="AlphaFoldDB" id="A0A2W7MKH5"/>
<comment type="caution">
    <text evidence="5">The sequence shown here is derived from an EMBL/GenBank/DDBJ whole genome shotgun (WGS) entry which is preliminary data.</text>
</comment>
<gene>
    <name evidence="5" type="ORF">C7437_101622</name>
</gene>
<dbReference type="InterPro" id="IPR044068">
    <property type="entry name" value="CB"/>
</dbReference>
<dbReference type="PROSITE" id="PS51900">
    <property type="entry name" value="CB"/>
    <property type="match status" value="1"/>
</dbReference>
<protein>
    <submittedName>
        <fullName evidence="5">Phage integrase family protein with SAM-like domain</fullName>
    </submittedName>
</protein>
<dbReference type="Gene3D" id="1.10.443.10">
    <property type="entry name" value="Intergrase catalytic core"/>
    <property type="match status" value="1"/>
</dbReference>
<proteinExistence type="predicted"/>
<dbReference type="EMBL" id="QKZI01000001">
    <property type="protein sequence ID" value="PZX07505.1"/>
    <property type="molecule type" value="Genomic_DNA"/>
</dbReference>
<dbReference type="OrthoDB" id="2423368at2"/>
<evidence type="ECO:0000256" key="1">
    <source>
        <dbReference type="ARBA" id="ARBA00023125"/>
    </source>
</evidence>
<dbReference type="Gene3D" id="1.10.150.130">
    <property type="match status" value="1"/>
</dbReference>
<dbReference type="SUPFAM" id="SSF56349">
    <property type="entry name" value="DNA breaking-rejoining enzymes"/>
    <property type="match status" value="1"/>
</dbReference>
<evidence type="ECO:0000256" key="2">
    <source>
        <dbReference type="ARBA" id="ARBA00023172"/>
    </source>
</evidence>